<dbReference type="Gene3D" id="3.30.70.580">
    <property type="entry name" value="Pseudouridine synthase I, catalytic domain, N-terminal subdomain"/>
    <property type="match status" value="1"/>
</dbReference>
<evidence type="ECO:0000256" key="2">
    <source>
        <dbReference type="ARBA" id="ARBA00022694"/>
    </source>
</evidence>
<dbReference type="InterPro" id="IPR020103">
    <property type="entry name" value="PsdUridine_synth_cat_dom_sf"/>
</dbReference>
<dbReference type="AlphaFoldDB" id="A0A2U1D6Y8"/>
<name>A0A2U1D6Y8_9LACO</name>
<dbReference type="EC" id="5.4.99.12" evidence="4"/>
<evidence type="ECO:0000313" key="10">
    <source>
        <dbReference type="Proteomes" id="UP000245433"/>
    </source>
</evidence>
<evidence type="ECO:0000256" key="4">
    <source>
        <dbReference type="HAMAP-Rule" id="MF_00171"/>
    </source>
</evidence>
<comment type="similarity">
    <text evidence="1 4 7">Belongs to the tRNA pseudouridine synthase TruA family.</text>
</comment>
<keyword evidence="2 4" id="KW-0819">tRNA processing</keyword>
<evidence type="ECO:0000259" key="8">
    <source>
        <dbReference type="Pfam" id="PF01416"/>
    </source>
</evidence>
<evidence type="ECO:0000256" key="6">
    <source>
        <dbReference type="PIRSR" id="PIRSR001430-2"/>
    </source>
</evidence>
<dbReference type="FunFam" id="3.30.70.580:FF:000001">
    <property type="entry name" value="tRNA pseudouridine synthase A"/>
    <property type="match status" value="1"/>
</dbReference>
<evidence type="ECO:0000256" key="1">
    <source>
        <dbReference type="ARBA" id="ARBA00009375"/>
    </source>
</evidence>
<dbReference type="InterPro" id="IPR020094">
    <property type="entry name" value="TruA/RsuA/RluB/E/F_N"/>
</dbReference>
<dbReference type="PANTHER" id="PTHR11142">
    <property type="entry name" value="PSEUDOURIDYLATE SYNTHASE"/>
    <property type="match status" value="1"/>
</dbReference>
<dbReference type="PANTHER" id="PTHR11142:SF0">
    <property type="entry name" value="TRNA PSEUDOURIDINE SYNTHASE-LIKE 1"/>
    <property type="match status" value="1"/>
</dbReference>
<dbReference type="GO" id="GO:0003723">
    <property type="term" value="F:RNA binding"/>
    <property type="evidence" value="ECO:0007669"/>
    <property type="project" value="InterPro"/>
</dbReference>
<evidence type="ECO:0000256" key="5">
    <source>
        <dbReference type="PIRSR" id="PIRSR001430-1"/>
    </source>
</evidence>
<dbReference type="SUPFAM" id="SSF55120">
    <property type="entry name" value="Pseudouridine synthase"/>
    <property type="match status" value="1"/>
</dbReference>
<keyword evidence="10" id="KW-1185">Reference proteome</keyword>
<evidence type="ECO:0000256" key="3">
    <source>
        <dbReference type="ARBA" id="ARBA00023235"/>
    </source>
</evidence>
<feature type="domain" description="Pseudouridine synthase I TruA alpha/beta" evidence="8">
    <location>
        <begin position="154"/>
        <end position="255"/>
    </location>
</feature>
<dbReference type="Pfam" id="PF01416">
    <property type="entry name" value="PseudoU_synth_1"/>
    <property type="match status" value="2"/>
</dbReference>
<dbReference type="InterPro" id="IPR001406">
    <property type="entry name" value="PsdUridine_synth_TruA"/>
</dbReference>
<reference evidence="9 10" key="1">
    <citation type="submission" date="2018-04" db="EMBL/GenBank/DDBJ databases">
        <title>Genomic Encyclopedia of Type Strains, Phase IV (KMG-IV): sequencing the most valuable type-strain genomes for metagenomic binning, comparative biology and taxonomic classification.</title>
        <authorList>
            <person name="Goeker M."/>
        </authorList>
    </citation>
    <scope>NUCLEOTIDE SEQUENCE [LARGE SCALE GENOMIC DNA]</scope>
    <source>
        <strain evidence="9 10">DSM 28795</strain>
    </source>
</reference>
<evidence type="ECO:0000313" key="9">
    <source>
        <dbReference type="EMBL" id="PVY83445.1"/>
    </source>
</evidence>
<proteinExistence type="inferred from homology"/>
<comment type="subunit">
    <text evidence="4">Homodimer.</text>
</comment>
<feature type="domain" description="Pseudouridine synthase I TruA alpha/beta" evidence="8">
    <location>
        <begin position="6"/>
        <end position="111"/>
    </location>
</feature>
<accession>A0A2U1D6Y8</accession>
<comment type="catalytic activity">
    <reaction evidence="4 7">
        <text>uridine(38/39/40) in tRNA = pseudouridine(38/39/40) in tRNA</text>
        <dbReference type="Rhea" id="RHEA:22376"/>
        <dbReference type="Rhea" id="RHEA-COMP:10085"/>
        <dbReference type="Rhea" id="RHEA-COMP:10087"/>
        <dbReference type="ChEBI" id="CHEBI:65314"/>
        <dbReference type="ChEBI" id="CHEBI:65315"/>
        <dbReference type="EC" id="5.4.99.12"/>
    </reaction>
</comment>
<gene>
    <name evidence="4" type="primary">truA</name>
    <name evidence="9" type="ORF">C7384_10748</name>
</gene>
<dbReference type="GO" id="GO:0160147">
    <property type="term" value="F:tRNA pseudouridine(38-40) synthase activity"/>
    <property type="evidence" value="ECO:0007669"/>
    <property type="project" value="UniProtKB-EC"/>
</dbReference>
<comment type="caution">
    <text evidence="4">Lacks conserved residue(s) required for the propagation of feature annotation.</text>
</comment>
<keyword evidence="3 4" id="KW-0413">Isomerase</keyword>
<comment type="function">
    <text evidence="4">Formation of pseudouridine at positions 38, 39 and 40 in the anticodon stem and loop of transfer RNAs.</text>
</comment>
<dbReference type="NCBIfam" id="TIGR00071">
    <property type="entry name" value="hisT_truA"/>
    <property type="match status" value="1"/>
</dbReference>
<dbReference type="InterPro" id="IPR020097">
    <property type="entry name" value="PsdUridine_synth_TruA_a/b_dom"/>
</dbReference>
<dbReference type="Proteomes" id="UP000245433">
    <property type="component" value="Unassembled WGS sequence"/>
</dbReference>
<dbReference type="RefSeq" id="WP_089939592.1">
    <property type="nucleotide sequence ID" value="NZ_CAKOEX010000007.1"/>
</dbReference>
<evidence type="ECO:0000256" key="7">
    <source>
        <dbReference type="RuleBase" id="RU003792"/>
    </source>
</evidence>
<feature type="binding site" evidence="4 6">
    <location>
        <position position="118"/>
    </location>
    <ligand>
        <name>substrate</name>
    </ligand>
</feature>
<sequence length="255" mass="28779">MPRYRAVVAYDGSGFAGFQVQSKRGVERERTVQGELIKAVNQMGKNPQPAIKVVGASRTDTGVHAFGQVIHFDLPFDIPAEGVRKGLNTILPRDILIKEVLLVPDDFHARFSSHSKRYFYRVSTQDYVDPFKRVYTGHFHWQLDAKRIEEALPDLIGEHDFASFAASGNETATTVRTITRADVIVKADEQELVFIFEGNAFLYNQIRIMVGVLLEIGTGRRPVHDIVRLIEVKDREQARYTAPAAGLYLDEIAYN</sequence>
<comment type="caution">
    <text evidence="9">The sequence shown here is derived from an EMBL/GenBank/DDBJ whole genome shotgun (WGS) entry which is preliminary data.</text>
</comment>
<organism evidence="9 10">
    <name type="scientific">Convivina intestini</name>
    <dbReference type="NCBI Taxonomy" id="1505726"/>
    <lineage>
        <taxon>Bacteria</taxon>
        <taxon>Bacillati</taxon>
        <taxon>Bacillota</taxon>
        <taxon>Bacilli</taxon>
        <taxon>Lactobacillales</taxon>
        <taxon>Lactobacillaceae</taxon>
        <taxon>Convivina</taxon>
    </lineage>
</organism>
<dbReference type="GO" id="GO:0031119">
    <property type="term" value="P:tRNA pseudouridine synthesis"/>
    <property type="evidence" value="ECO:0007669"/>
    <property type="project" value="UniProtKB-UniRule"/>
</dbReference>
<protein>
    <recommendedName>
        <fullName evidence="4">tRNA pseudouridine synthase A</fullName>
        <ecNumber evidence="4">5.4.99.12</ecNumber>
    </recommendedName>
    <alternativeName>
        <fullName evidence="4">tRNA pseudouridine(38-40) synthase</fullName>
    </alternativeName>
    <alternativeName>
        <fullName evidence="4">tRNA pseudouridylate synthase I</fullName>
    </alternativeName>
    <alternativeName>
        <fullName evidence="4">tRNA-uridine isomerase I</fullName>
    </alternativeName>
</protein>
<dbReference type="EMBL" id="QEKT01000007">
    <property type="protein sequence ID" value="PVY83445.1"/>
    <property type="molecule type" value="Genomic_DNA"/>
</dbReference>
<dbReference type="CDD" id="cd02570">
    <property type="entry name" value="PseudoU_synth_EcTruA"/>
    <property type="match status" value="1"/>
</dbReference>
<feature type="active site" description="Nucleophile" evidence="4 5">
    <location>
        <position position="60"/>
    </location>
</feature>
<dbReference type="PIRSF" id="PIRSF001430">
    <property type="entry name" value="tRNA_psdUrid_synth"/>
    <property type="match status" value="1"/>
</dbReference>
<dbReference type="HAMAP" id="MF_00171">
    <property type="entry name" value="TruA"/>
    <property type="match status" value="1"/>
</dbReference>
<dbReference type="Gene3D" id="3.30.70.660">
    <property type="entry name" value="Pseudouridine synthase I, catalytic domain, C-terminal subdomain"/>
    <property type="match status" value="1"/>
</dbReference>
<dbReference type="InterPro" id="IPR020095">
    <property type="entry name" value="PsdUridine_synth_TruA_C"/>
</dbReference>
<dbReference type="OrthoDB" id="9811823at2"/>